<feature type="compositionally biased region" description="Polar residues" evidence="7">
    <location>
        <begin position="96"/>
        <end position="105"/>
    </location>
</feature>
<dbReference type="RefSeq" id="XP_055901386.1">
    <property type="nucleotide sequence ID" value="XM_056045411.1"/>
</dbReference>
<dbReference type="FunFam" id="3.80.10.10:FF:000331">
    <property type="entry name" value="Dynein assembly factor 1, axonemal homolog"/>
    <property type="match status" value="1"/>
</dbReference>
<dbReference type="Proteomes" id="UP001165740">
    <property type="component" value="Chromosome 10"/>
</dbReference>
<evidence type="ECO:0000256" key="5">
    <source>
        <dbReference type="ARBA" id="ARBA00023069"/>
    </source>
</evidence>
<dbReference type="SMART" id="SM00365">
    <property type="entry name" value="LRR_SD22"/>
    <property type="match status" value="4"/>
</dbReference>
<keyword evidence="5" id="KW-0969">Cilium</keyword>
<proteinExistence type="inferred from homology"/>
<organism evidence="8 10">
    <name type="scientific">Biomphalaria glabrata</name>
    <name type="common">Bloodfluke planorb</name>
    <name type="synonym">Freshwater snail</name>
    <dbReference type="NCBI Taxonomy" id="6526"/>
    <lineage>
        <taxon>Eukaryota</taxon>
        <taxon>Metazoa</taxon>
        <taxon>Spiralia</taxon>
        <taxon>Lophotrochozoa</taxon>
        <taxon>Mollusca</taxon>
        <taxon>Gastropoda</taxon>
        <taxon>Heterobranchia</taxon>
        <taxon>Euthyneura</taxon>
        <taxon>Panpulmonata</taxon>
        <taxon>Hygrophila</taxon>
        <taxon>Lymnaeoidea</taxon>
        <taxon>Planorbidae</taxon>
        <taxon>Biomphalaria</taxon>
    </lineage>
</organism>
<feature type="compositionally biased region" description="Acidic residues" evidence="7">
    <location>
        <begin position="762"/>
        <end position="780"/>
    </location>
</feature>
<sequence length="780" mass="87668">MPSIEVLSEDVPEVNNSNSRPATNCDFVDNEQPNLNQSADVHSQSAPLITEIQPNTNSKIELLDNEQASPPQEDNNNLPEDSTITRNKENIPPPSLQDQLRGNSQSKKYPSVITEKFLKQHCKDLKLYQTPYLNDVLYLHYKGIYQIENLDAYTGLKCLWLECNGISTIENLDKLTELRCLYLHQNLITKLENLEALQKLDNLNVSHNIIQKIENIACLPVLNTLNISHNKLQTADDIAELVHCPNLSILDLSHNRIDDPQAIDVLMNMKNLRVLTFTGNPLIQQIKFYRKTLTVKLKNLQYLDDRPVFPKDRACAEAWASGGLEAEKAERDRWATKEHAKMMDSVDALLKMRKTTLAKKIEGQLNKDNSAEKNKEVDVDSVDWLYSTYKLKGDDQVYHFNEDGSLNQSDETVGDMKEGSEDAGAVSSMTEIEMNHENLEVISTKQNVPDEDDDSGIFSKRSNQSSQMVITPLEGSEDAGAVSSMTEIEMNHENLEVISTKQNVPDEDDDSGIFSKRSNQSSQMVITPLEEDTSESNYFEGIPDLEEADVNNDTSGMTSLEEDKPYRPIIEILEDKEELEESLQPEDLTLLIPSPSRSSGSFVIPSPKPKKVLIEDITVSITDDNISTKADVADEFLHPIRGDNSSLCSKSDTTLDNSRERNYLASSNRSQTLLTDKEYKGQEEGKCLPKLLIEEINSGLQITGPDKCENQSSQETSDPVVDMPTNKMSEELLTKLEVIADSNVTKDGVLDYSKVSSILNKEDDDEDEDRRLDEELEGLD</sequence>
<dbReference type="RefSeq" id="XP_055901385.1">
    <property type="nucleotide sequence ID" value="XM_056045410.1"/>
</dbReference>
<dbReference type="PANTHER" id="PTHR45973:SF9">
    <property type="entry name" value="LEUCINE-RICH REPEAT-CONTAINING PROTEIN 46"/>
    <property type="match status" value="1"/>
</dbReference>
<keyword evidence="4" id="KW-0677">Repeat</keyword>
<evidence type="ECO:0000256" key="4">
    <source>
        <dbReference type="ARBA" id="ARBA00022737"/>
    </source>
</evidence>
<feature type="region of interest" description="Disordered" evidence="7">
    <location>
        <begin position="1"/>
        <end position="44"/>
    </location>
</feature>
<dbReference type="Pfam" id="PF14580">
    <property type="entry name" value="LRR_9"/>
    <property type="match status" value="1"/>
</dbReference>
<evidence type="ECO:0000256" key="2">
    <source>
        <dbReference type="ARBA" id="ARBA00006453"/>
    </source>
</evidence>
<comment type="similarity">
    <text evidence="2">Belongs to the DNAAF1 family.</text>
</comment>
<evidence type="ECO:0000313" key="9">
    <source>
        <dbReference type="RefSeq" id="XP_055901385.1"/>
    </source>
</evidence>
<feature type="compositionally biased region" description="Polar residues" evidence="7">
    <location>
        <begin position="31"/>
        <end position="44"/>
    </location>
</feature>
<dbReference type="GO" id="GO:0035082">
    <property type="term" value="P:axoneme assembly"/>
    <property type="evidence" value="ECO:0007669"/>
    <property type="project" value="TreeGrafter"/>
</dbReference>
<evidence type="ECO:0000256" key="7">
    <source>
        <dbReference type="SAM" id="MobiDB-lite"/>
    </source>
</evidence>
<accession>A0A9W3BPQ8</accession>
<dbReference type="GeneID" id="106065495"/>
<comment type="subcellular location">
    <subcellularLocation>
        <location evidence="1">Cell projection</location>
        <location evidence="1">Cilium</location>
    </subcellularLocation>
</comment>
<feature type="region of interest" description="Disordered" evidence="7">
    <location>
        <begin position="66"/>
        <end position="105"/>
    </location>
</feature>
<feature type="region of interest" description="Disordered" evidence="7">
    <location>
        <begin position="503"/>
        <end position="523"/>
    </location>
</feature>
<keyword evidence="8" id="KW-1185">Reference proteome</keyword>
<evidence type="ECO:0000313" key="8">
    <source>
        <dbReference type="Proteomes" id="UP001165740"/>
    </source>
</evidence>
<dbReference type="FunFam" id="3.80.10.10:FF:000166">
    <property type="entry name" value="Dynein assembly factor 1, axonemal"/>
    <property type="match status" value="1"/>
</dbReference>
<dbReference type="SUPFAM" id="SSF52075">
    <property type="entry name" value="Outer arm dynein light chain 1"/>
    <property type="match status" value="1"/>
</dbReference>
<evidence type="ECO:0000256" key="1">
    <source>
        <dbReference type="ARBA" id="ARBA00004138"/>
    </source>
</evidence>
<evidence type="ECO:0000256" key="3">
    <source>
        <dbReference type="ARBA" id="ARBA00022614"/>
    </source>
</evidence>
<dbReference type="InterPro" id="IPR001611">
    <property type="entry name" value="Leu-rich_rpt"/>
</dbReference>
<name>A0A9W3BPQ8_BIOGL</name>
<dbReference type="PROSITE" id="PS51450">
    <property type="entry name" value="LRR"/>
    <property type="match status" value="4"/>
</dbReference>
<feature type="compositionally biased region" description="Polar residues" evidence="7">
    <location>
        <begin position="66"/>
        <end position="85"/>
    </location>
</feature>
<evidence type="ECO:0000313" key="10">
    <source>
        <dbReference type="RefSeq" id="XP_055901386.1"/>
    </source>
</evidence>
<evidence type="ECO:0000256" key="6">
    <source>
        <dbReference type="ARBA" id="ARBA00023273"/>
    </source>
</evidence>
<keyword evidence="6" id="KW-0966">Cell projection</keyword>
<keyword evidence="3" id="KW-0433">Leucine-rich repeat</keyword>
<dbReference type="InterPro" id="IPR050576">
    <property type="entry name" value="Cilia_flagella_integrity"/>
</dbReference>
<dbReference type="Gene3D" id="3.80.10.10">
    <property type="entry name" value="Ribonuclease Inhibitor"/>
    <property type="match status" value="2"/>
</dbReference>
<dbReference type="GO" id="GO:0005930">
    <property type="term" value="C:axoneme"/>
    <property type="evidence" value="ECO:0007669"/>
    <property type="project" value="TreeGrafter"/>
</dbReference>
<dbReference type="PANTHER" id="PTHR45973">
    <property type="entry name" value="PROTEIN PHOSPHATASE 1 REGULATORY SUBUNIT SDS22-RELATED"/>
    <property type="match status" value="1"/>
</dbReference>
<dbReference type="GO" id="GO:0070840">
    <property type="term" value="F:dynein complex binding"/>
    <property type="evidence" value="ECO:0007669"/>
    <property type="project" value="TreeGrafter"/>
</dbReference>
<protein>
    <submittedName>
        <fullName evidence="9 10">Dynein axonemal assembly factor 1-like isoform X1</fullName>
    </submittedName>
</protein>
<reference evidence="9 10" key="1">
    <citation type="submission" date="2025-04" db="UniProtKB">
        <authorList>
            <consortium name="RefSeq"/>
        </authorList>
    </citation>
    <scope>IDENTIFICATION</scope>
</reference>
<dbReference type="OrthoDB" id="1904536at2759"/>
<feature type="region of interest" description="Disordered" evidence="7">
    <location>
        <begin position="703"/>
        <end position="723"/>
    </location>
</feature>
<dbReference type="AlphaFoldDB" id="A0A9W3BPQ8"/>
<dbReference type="InterPro" id="IPR032675">
    <property type="entry name" value="LRR_dom_sf"/>
</dbReference>
<gene>
    <name evidence="9 10" type="primary">LOC106065495</name>
</gene>
<feature type="region of interest" description="Disordered" evidence="7">
    <location>
        <begin position="761"/>
        <end position="780"/>
    </location>
</feature>